<evidence type="ECO:0000259" key="2">
    <source>
        <dbReference type="Pfam" id="PF11926"/>
    </source>
</evidence>
<accession>A0A1Q3B5Q2</accession>
<gene>
    <name evidence="3" type="ORF">CFOL_v3_06904</name>
</gene>
<dbReference type="Proteomes" id="UP000187406">
    <property type="component" value="Unassembled WGS sequence"/>
</dbReference>
<feature type="compositionally biased region" description="Basic residues" evidence="1">
    <location>
        <begin position="1"/>
        <end position="10"/>
    </location>
</feature>
<reference evidence="4" key="1">
    <citation type="submission" date="2016-04" db="EMBL/GenBank/DDBJ databases">
        <title>Cephalotus genome sequencing.</title>
        <authorList>
            <person name="Fukushima K."/>
            <person name="Hasebe M."/>
            <person name="Fang X."/>
        </authorList>
    </citation>
    <scope>NUCLEOTIDE SEQUENCE [LARGE SCALE GENOMIC DNA]</scope>
    <source>
        <strain evidence="4">cv. St1</strain>
    </source>
</reference>
<keyword evidence="4" id="KW-1185">Reference proteome</keyword>
<dbReference type="PANTHER" id="PTHR45089:SF24">
    <property type="entry name" value="DNAJ HEAT SHOCK N-TERMINAL DOMAIN-CONTAINING PROTEIN"/>
    <property type="match status" value="1"/>
</dbReference>
<organism evidence="3 4">
    <name type="scientific">Cephalotus follicularis</name>
    <name type="common">Albany pitcher plant</name>
    <dbReference type="NCBI Taxonomy" id="3775"/>
    <lineage>
        <taxon>Eukaryota</taxon>
        <taxon>Viridiplantae</taxon>
        <taxon>Streptophyta</taxon>
        <taxon>Embryophyta</taxon>
        <taxon>Tracheophyta</taxon>
        <taxon>Spermatophyta</taxon>
        <taxon>Magnoliopsida</taxon>
        <taxon>eudicotyledons</taxon>
        <taxon>Gunneridae</taxon>
        <taxon>Pentapetalae</taxon>
        <taxon>rosids</taxon>
        <taxon>fabids</taxon>
        <taxon>Oxalidales</taxon>
        <taxon>Cephalotaceae</taxon>
        <taxon>Cephalotus</taxon>
    </lineage>
</organism>
<evidence type="ECO:0000256" key="1">
    <source>
        <dbReference type="SAM" id="MobiDB-lite"/>
    </source>
</evidence>
<feature type="domain" description="DUF3444" evidence="2">
    <location>
        <begin position="303"/>
        <end position="511"/>
    </location>
</feature>
<feature type="compositionally biased region" description="Basic and acidic residues" evidence="1">
    <location>
        <begin position="102"/>
        <end position="128"/>
    </location>
</feature>
<dbReference type="OrthoDB" id="10250354at2759"/>
<feature type="region of interest" description="Disordered" evidence="1">
    <location>
        <begin position="279"/>
        <end position="314"/>
    </location>
</feature>
<feature type="domain" description="DUF3444" evidence="2">
    <location>
        <begin position="604"/>
        <end position="651"/>
    </location>
</feature>
<dbReference type="STRING" id="3775.A0A1Q3B5Q2"/>
<evidence type="ECO:0000313" key="4">
    <source>
        <dbReference type="Proteomes" id="UP000187406"/>
    </source>
</evidence>
<feature type="region of interest" description="Disordered" evidence="1">
    <location>
        <begin position="93"/>
        <end position="131"/>
    </location>
</feature>
<dbReference type="PANTHER" id="PTHR45089">
    <property type="entry name" value="DNAJ HEAT SHOCK AMINO-TERMINAL DOMAIN PROTEIN-RELATED"/>
    <property type="match status" value="1"/>
</dbReference>
<dbReference type="InParanoid" id="A0A1Q3B5Q2"/>
<dbReference type="AlphaFoldDB" id="A0A1Q3B5Q2"/>
<protein>
    <submittedName>
        <fullName evidence="3">DUF3444 domain-containing protein</fullName>
    </submittedName>
</protein>
<name>A0A1Q3B5Q2_CEPFO</name>
<sequence length="652" mass="72500">MMGSLKHHGRTSQNVDFAPPHSQPFNSHPLPPSLSAFSGLYCSTGTQVAERTSLPVSGSLRFTSVRAASLRASGLAARNKALKGTSSVSHSILTNRQFSEQHTAKDNGTDSKVGEDVDQPHVREDNENGLRNANKGKFCFSTLRKLSTEVSFDENKSIPDNSNTNAGGEDLLQLPISDAELAGLSYVDDDDFVSPPKRAKRIGSTSATEEESGYVLKEDVPITNRQSGLAAEVNDYKKTQKKKGSACVATRIQNGKEESDMVTRKETTVEDDFKKSAEAHADVHNKNSETSADSLSDSSSKDPEIYSYPDPDFNDFDKDRKEECFELGQIWAVYDDLDAMPRFYARIRKVFSPGFKLQIVWLVADPNDENGIEWVSQKLPVSCGKYKFGDSEITKDRLMFSHLMYWDKGSRRGTYNIFPRKGETWALFKNWNITWSAYADTTRKFEYEFVEILSEFDEGVGACVAYLAKVKGFVSLFSRTVKEGKSTCRIPPGELLRFAYRVPSFKLTGEEREGVPKGSFELDPASLPPNLEDIDAPGDVKSEAGFQFNASCFRSSDVGKPLMQTAGIASGQSTELKETHADRVDYSSGNVIENQSGHQASYPEALEIPDSEFFNFNSAKSHEKFQNGQIWSFYSDEDGLPKYYGQIKNIES</sequence>
<dbReference type="EMBL" id="BDDD01000304">
    <property type="protein sequence ID" value="GAV63386.1"/>
    <property type="molecule type" value="Genomic_DNA"/>
</dbReference>
<feature type="non-terminal residue" evidence="3">
    <location>
        <position position="652"/>
    </location>
</feature>
<dbReference type="Pfam" id="PF11926">
    <property type="entry name" value="DUF3444"/>
    <property type="match status" value="2"/>
</dbReference>
<evidence type="ECO:0000313" key="3">
    <source>
        <dbReference type="EMBL" id="GAV63386.1"/>
    </source>
</evidence>
<feature type="region of interest" description="Disordered" evidence="1">
    <location>
        <begin position="1"/>
        <end position="30"/>
    </location>
</feature>
<comment type="caution">
    <text evidence="3">The sequence shown here is derived from an EMBL/GenBank/DDBJ whole genome shotgun (WGS) entry which is preliminary data.</text>
</comment>
<proteinExistence type="predicted"/>
<feature type="compositionally biased region" description="Low complexity" evidence="1">
    <location>
        <begin position="288"/>
        <end position="298"/>
    </location>
</feature>
<dbReference type="InterPro" id="IPR024593">
    <property type="entry name" value="DUF3444"/>
</dbReference>